<gene>
    <name evidence="1" type="ORF">BLA18109_01835</name>
</gene>
<protein>
    <submittedName>
        <fullName evidence="1">Uncharacterized protein</fullName>
    </submittedName>
</protein>
<sequence>MAAAIGGAIAGGVTAVSTRTNKDFDSIVKSELGDTGLNRKYIDALEAELRAQGYQVKEVDLEQAGMPKIAGDWLHPVLKGDAYAGADAIMIAPVITGYGANGLGWPYVRSVSSQIRIFSASTFDPIFSQGVFLPPPAYISPKSSRGGSKNADPDSSQDAKDSIPYTYPFYADLLKDLPHAIQGVDEALMGFVPQFRAALLAGKGVSQSTSVSQK</sequence>
<organism evidence="1 2">
    <name type="scientific">Burkholderia lata (strain ATCC 17760 / DSM 23089 / LMG 22485 / NCIMB 9086 / R18194 / 383)</name>
    <dbReference type="NCBI Taxonomy" id="482957"/>
    <lineage>
        <taxon>Bacteria</taxon>
        <taxon>Pseudomonadati</taxon>
        <taxon>Pseudomonadota</taxon>
        <taxon>Betaproteobacteria</taxon>
        <taxon>Burkholderiales</taxon>
        <taxon>Burkholderiaceae</taxon>
        <taxon>Burkholderia</taxon>
        <taxon>Burkholderia cepacia complex</taxon>
    </lineage>
</organism>
<proteinExistence type="predicted"/>
<evidence type="ECO:0000313" key="1">
    <source>
        <dbReference type="EMBL" id="VWC62754.1"/>
    </source>
</evidence>
<accession>A0A6P2TPU7</accession>
<dbReference type="EMBL" id="CABVQH010000004">
    <property type="protein sequence ID" value="VWC62754.1"/>
    <property type="molecule type" value="Genomic_DNA"/>
</dbReference>
<evidence type="ECO:0000313" key="2">
    <source>
        <dbReference type="Proteomes" id="UP000494260"/>
    </source>
</evidence>
<reference evidence="1 2" key="1">
    <citation type="submission" date="2019-09" db="EMBL/GenBank/DDBJ databases">
        <authorList>
            <person name="Depoorter E."/>
        </authorList>
    </citation>
    <scope>NUCLEOTIDE SEQUENCE [LARGE SCALE GENOMIC DNA]</scope>
    <source>
        <strain evidence="1">R-18109</strain>
    </source>
</reference>
<name>A0A6P2TPU7_BURL3</name>
<dbReference type="AlphaFoldDB" id="A0A6P2TPU7"/>
<dbReference type="Proteomes" id="UP000494260">
    <property type="component" value="Unassembled WGS sequence"/>
</dbReference>